<comment type="caution">
    <text evidence="4">The sequence shown here is derived from an EMBL/GenBank/DDBJ whole genome shotgun (WGS) entry which is preliminary data.</text>
</comment>
<dbReference type="PROSITE" id="PS00022">
    <property type="entry name" value="EGF_1"/>
    <property type="match status" value="1"/>
</dbReference>
<proteinExistence type="predicted"/>
<evidence type="ECO:0000256" key="1">
    <source>
        <dbReference type="PROSITE-ProRule" id="PRU00076"/>
    </source>
</evidence>
<sequence>MMMMKWPVAVLLLYLFIQAEGRLCKRSGCYCQNNRVPTGNMCECGTGHYGYDCGLATSNLCHTNLCKNGGVCHDNNKCYCHPDYFGDICQFETTPVNCGMDSMQVGFAIPKDQAVRIFAAANEACEFRRVSESYGHAIYMLEVNLTTTRSVPCMNVITESRQGDMTTYAIDGYVAEDIELYTPKDWAVTFECTYTSVGTPSQRDVTAESSDILFAFTDVNGTLVDNIAKYQPFDIVFFLRPNSTYLNLHLNKLVVYNQNSNVKMFTLIEAGEINYISEKWNLYRDLGPEKTAQTQFEFEVAENVTVPAVKVKVTGLPDQASIYVDYDIRVCQTLQCRSNTFSRQGGEFFDLHGTRGL</sequence>
<feature type="signal peptide" evidence="2">
    <location>
        <begin position="1"/>
        <end position="21"/>
    </location>
</feature>
<dbReference type="EMBL" id="NEDP02004195">
    <property type="protein sequence ID" value="OWF46350.1"/>
    <property type="molecule type" value="Genomic_DNA"/>
</dbReference>
<keyword evidence="5" id="KW-1185">Reference proteome</keyword>
<feature type="chain" id="PRO_5012419736" evidence="2">
    <location>
        <begin position="22"/>
        <end position="357"/>
    </location>
</feature>
<feature type="disulfide bond" evidence="1">
    <location>
        <begin position="80"/>
        <end position="89"/>
    </location>
</feature>
<name>A0A210QCB8_MIZYE</name>
<dbReference type="OrthoDB" id="6122335at2759"/>
<dbReference type="AlphaFoldDB" id="A0A210QCB8"/>
<dbReference type="PROSITE" id="PS50026">
    <property type="entry name" value="EGF_3"/>
    <property type="match status" value="1"/>
</dbReference>
<gene>
    <name evidence="4" type="ORF">KP79_PYT04823</name>
</gene>
<evidence type="ECO:0000313" key="5">
    <source>
        <dbReference type="Proteomes" id="UP000242188"/>
    </source>
</evidence>
<keyword evidence="1" id="KW-1015">Disulfide bond</keyword>
<dbReference type="SUPFAM" id="SSF57196">
    <property type="entry name" value="EGF/Laminin"/>
    <property type="match status" value="1"/>
</dbReference>
<keyword evidence="1" id="KW-0245">EGF-like domain</keyword>
<protein>
    <submittedName>
        <fullName evidence="4">EGF-like domain-containing protein 2</fullName>
    </submittedName>
</protein>
<evidence type="ECO:0000259" key="3">
    <source>
        <dbReference type="PROSITE" id="PS50026"/>
    </source>
</evidence>
<dbReference type="Gene3D" id="2.10.25.10">
    <property type="entry name" value="Laminin"/>
    <property type="match status" value="1"/>
</dbReference>
<evidence type="ECO:0000313" key="4">
    <source>
        <dbReference type="EMBL" id="OWF46350.1"/>
    </source>
</evidence>
<reference evidence="4 5" key="1">
    <citation type="journal article" date="2017" name="Nat. Ecol. Evol.">
        <title>Scallop genome provides insights into evolution of bilaterian karyotype and development.</title>
        <authorList>
            <person name="Wang S."/>
            <person name="Zhang J."/>
            <person name="Jiao W."/>
            <person name="Li J."/>
            <person name="Xun X."/>
            <person name="Sun Y."/>
            <person name="Guo X."/>
            <person name="Huan P."/>
            <person name="Dong B."/>
            <person name="Zhang L."/>
            <person name="Hu X."/>
            <person name="Sun X."/>
            <person name="Wang J."/>
            <person name="Zhao C."/>
            <person name="Wang Y."/>
            <person name="Wang D."/>
            <person name="Huang X."/>
            <person name="Wang R."/>
            <person name="Lv J."/>
            <person name="Li Y."/>
            <person name="Zhang Z."/>
            <person name="Liu B."/>
            <person name="Lu W."/>
            <person name="Hui Y."/>
            <person name="Liang J."/>
            <person name="Zhou Z."/>
            <person name="Hou R."/>
            <person name="Li X."/>
            <person name="Liu Y."/>
            <person name="Li H."/>
            <person name="Ning X."/>
            <person name="Lin Y."/>
            <person name="Zhao L."/>
            <person name="Xing Q."/>
            <person name="Dou J."/>
            <person name="Li Y."/>
            <person name="Mao J."/>
            <person name="Guo H."/>
            <person name="Dou H."/>
            <person name="Li T."/>
            <person name="Mu C."/>
            <person name="Jiang W."/>
            <person name="Fu Q."/>
            <person name="Fu X."/>
            <person name="Miao Y."/>
            <person name="Liu J."/>
            <person name="Yu Q."/>
            <person name="Li R."/>
            <person name="Liao H."/>
            <person name="Li X."/>
            <person name="Kong Y."/>
            <person name="Jiang Z."/>
            <person name="Chourrout D."/>
            <person name="Li R."/>
            <person name="Bao Z."/>
        </authorList>
    </citation>
    <scope>NUCLEOTIDE SEQUENCE [LARGE SCALE GENOMIC DNA]</scope>
    <source>
        <strain evidence="4 5">PY_sf001</strain>
    </source>
</reference>
<organism evidence="4 5">
    <name type="scientific">Mizuhopecten yessoensis</name>
    <name type="common">Japanese scallop</name>
    <name type="synonym">Patinopecten yessoensis</name>
    <dbReference type="NCBI Taxonomy" id="6573"/>
    <lineage>
        <taxon>Eukaryota</taxon>
        <taxon>Metazoa</taxon>
        <taxon>Spiralia</taxon>
        <taxon>Lophotrochozoa</taxon>
        <taxon>Mollusca</taxon>
        <taxon>Bivalvia</taxon>
        <taxon>Autobranchia</taxon>
        <taxon>Pteriomorphia</taxon>
        <taxon>Pectinida</taxon>
        <taxon>Pectinoidea</taxon>
        <taxon>Pectinidae</taxon>
        <taxon>Mizuhopecten</taxon>
    </lineage>
</organism>
<dbReference type="InterPro" id="IPR000742">
    <property type="entry name" value="EGF"/>
</dbReference>
<feature type="domain" description="EGF-like" evidence="3">
    <location>
        <begin position="57"/>
        <end position="90"/>
    </location>
</feature>
<dbReference type="STRING" id="6573.A0A210QCB8"/>
<evidence type="ECO:0000256" key="2">
    <source>
        <dbReference type="SAM" id="SignalP"/>
    </source>
</evidence>
<keyword evidence="2" id="KW-0732">Signal</keyword>
<comment type="caution">
    <text evidence="1">Lacks conserved residue(s) required for the propagation of feature annotation.</text>
</comment>
<dbReference type="Proteomes" id="UP000242188">
    <property type="component" value="Unassembled WGS sequence"/>
</dbReference>
<accession>A0A210QCB8</accession>